<dbReference type="Proteomes" id="UP000026962">
    <property type="component" value="Chromosome 5"/>
</dbReference>
<organism evidence="1">
    <name type="scientific">Oryza punctata</name>
    <name type="common">Red rice</name>
    <dbReference type="NCBI Taxonomy" id="4537"/>
    <lineage>
        <taxon>Eukaryota</taxon>
        <taxon>Viridiplantae</taxon>
        <taxon>Streptophyta</taxon>
        <taxon>Embryophyta</taxon>
        <taxon>Tracheophyta</taxon>
        <taxon>Spermatophyta</taxon>
        <taxon>Magnoliopsida</taxon>
        <taxon>Liliopsida</taxon>
        <taxon>Poales</taxon>
        <taxon>Poaceae</taxon>
        <taxon>BOP clade</taxon>
        <taxon>Oryzoideae</taxon>
        <taxon>Oryzeae</taxon>
        <taxon>Oryzinae</taxon>
        <taxon>Oryza</taxon>
    </lineage>
</organism>
<dbReference type="Gramene" id="OPUNC05G03890.1">
    <property type="protein sequence ID" value="OPUNC05G03890.1"/>
    <property type="gene ID" value="OPUNC05G03890"/>
</dbReference>
<name>A0A0E0KYT6_ORYPU</name>
<protein>
    <submittedName>
        <fullName evidence="1">Uncharacterized protein</fullName>
    </submittedName>
</protein>
<evidence type="ECO:0000313" key="2">
    <source>
        <dbReference type="Proteomes" id="UP000026962"/>
    </source>
</evidence>
<keyword evidence="2" id="KW-1185">Reference proteome</keyword>
<reference evidence="1" key="1">
    <citation type="submission" date="2015-04" db="UniProtKB">
        <authorList>
            <consortium name="EnsemblPlants"/>
        </authorList>
    </citation>
    <scope>IDENTIFICATION</scope>
</reference>
<proteinExistence type="predicted"/>
<sequence>MEMSLAMSVCENRVFLQALKYRRGGWPPEKNRYGPTLQIHQQHVTKASNNAIRTIGVAINKACICIHAVPVTHACIVDTDQDLRAHLRPA</sequence>
<dbReference type="HOGENOM" id="CLU_2444678_0_0_1"/>
<accession>A0A0E0KYT6</accession>
<reference evidence="1" key="2">
    <citation type="submission" date="2018-05" db="EMBL/GenBank/DDBJ databases">
        <title>OpunRS2 (Oryza punctata Reference Sequence Version 2).</title>
        <authorList>
            <person name="Zhang J."/>
            <person name="Kudrna D."/>
            <person name="Lee S."/>
            <person name="Talag J."/>
            <person name="Welchert J."/>
            <person name="Wing R.A."/>
        </authorList>
    </citation>
    <scope>NUCLEOTIDE SEQUENCE [LARGE SCALE GENOMIC DNA]</scope>
</reference>
<evidence type="ECO:0000313" key="1">
    <source>
        <dbReference type="EnsemblPlants" id="OPUNC05G03890.1"/>
    </source>
</evidence>
<dbReference type="AlphaFoldDB" id="A0A0E0KYT6"/>
<dbReference type="EnsemblPlants" id="OPUNC05G03890.1">
    <property type="protein sequence ID" value="OPUNC05G03890.1"/>
    <property type="gene ID" value="OPUNC05G03890"/>
</dbReference>